<dbReference type="OrthoDB" id="9983019at2759"/>
<accession>Q4SK01</accession>
<dbReference type="EMBL" id="CAAE01014571">
    <property type="protein sequence ID" value="CAF99031.1"/>
    <property type="molecule type" value="Genomic_DNA"/>
</dbReference>
<sequence length="83" mass="9387">SSPGPSNWNKVVSDAEKIVGYPTSFISLRCLLSDELSNVAMHVRKLVGTQHPLLHTARYERSFRQAFRGENPTNLILKTTEQF</sequence>
<dbReference type="AlphaFoldDB" id="Q4SK01"/>
<gene>
    <name evidence="1" type="ORF">GSTENG00016972001</name>
</gene>
<reference evidence="1" key="2">
    <citation type="submission" date="2004-02" db="EMBL/GenBank/DDBJ databases">
        <authorList>
            <consortium name="Genoscope"/>
            <consortium name="Whitehead Institute Centre for Genome Research"/>
        </authorList>
    </citation>
    <scope>NUCLEOTIDE SEQUENCE</scope>
</reference>
<reference evidence="1" key="1">
    <citation type="journal article" date="2004" name="Nature">
        <title>Genome duplication in the teleost fish Tetraodon nigroviridis reveals the early vertebrate proto-karyotype.</title>
        <authorList>
            <person name="Jaillon O."/>
            <person name="Aury J.-M."/>
            <person name="Brunet F."/>
            <person name="Petit J.-L."/>
            <person name="Stange-Thomann N."/>
            <person name="Mauceli E."/>
            <person name="Bouneau L."/>
            <person name="Fischer C."/>
            <person name="Ozouf-Costaz C."/>
            <person name="Bernot A."/>
            <person name="Nicaud S."/>
            <person name="Jaffe D."/>
            <person name="Fisher S."/>
            <person name="Lutfalla G."/>
            <person name="Dossat C."/>
            <person name="Segurens B."/>
            <person name="Dasilva C."/>
            <person name="Salanoubat M."/>
            <person name="Levy M."/>
            <person name="Boudet N."/>
            <person name="Castellano S."/>
            <person name="Anthouard V."/>
            <person name="Jubin C."/>
            <person name="Castelli V."/>
            <person name="Katinka M."/>
            <person name="Vacherie B."/>
            <person name="Biemont C."/>
            <person name="Skalli Z."/>
            <person name="Cattolico L."/>
            <person name="Poulain J."/>
            <person name="De Berardinis V."/>
            <person name="Cruaud C."/>
            <person name="Duprat S."/>
            <person name="Brottier P."/>
            <person name="Coutanceau J.-P."/>
            <person name="Gouzy J."/>
            <person name="Parra G."/>
            <person name="Lardier G."/>
            <person name="Chapple C."/>
            <person name="McKernan K.J."/>
            <person name="McEwan P."/>
            <person name="Bosak S."/>
            <person name="Kellis M."/>
            <person name="Volff J.-N."/>
            <person name="Guigo R."/>
            <person name="Zody M.C."/>
            <person name="Mesirov J."/>
            <person name="Lindblad-Toh K."/>
            <person name="Birren B."/>
            <person name="Nusbaum C."/>
            <person name="Kahn D."/>
            <person name="Robinson-Rechavi M."/>
            <person name="Laudet V."/>
            <person name="Schachter V."/>
            <person name="Quetier F."/>
            <person name="Saurin W."/>
            <person name="Scarpelli C."/>
            <person name="Wincker P."/>
            <person name="Lander E.S."/>
            <person name="Weissenbach J."/>
            <person name="Roest Crollius H."/>
        </authorList>
    </citation>
    <scope>NUCLEOTIDE SEQUENCE [LARGE SCALE GENOMIC DNA]</scope>
</reference>
<proteinExistence type="predicted"/>
<organism evidence="1">
    <name type="scientific">Tetraodon nigroviridis</name>
    <name type="common">Spotted green pufferfish</name>
    <name type="synonym">Chelonodon nigroviridis</name>
    <dbReference type="NCBI Taxonomy" id="99883"/>
    <lineage>
        <taxon>Eukaryota</taxon>
        <taxon>Metazoa</taxon>
        <taxon>Chordata</taxon>
        <taxon>Craniata</taxon>
        <taxon>Vertebrata</taxon>
        <taxon>Euteleostomi</taxon>
        <taxon>Actinopterygii</taxon>
        <taxon>Neopterygii</taxon>
        <taxon>Teleostei</taxon>
        <taxon>Neoteleostei</taxon>
        <taxon>Acanthomorphata</taxon>
        <taxon>Eupercaria</taxon>
        <taxon>Tetraodontiformes</taxon>
        <taxon>Tetradontoidea</taxon>
        <taxon>Tetraodontidae</taxon>
        <taxon>Tetraodon</taxon>
    </lineage>
</organism>
<name>Q4SK01_TETNG</name>
<feature type="non-terminal residue" evidence="1">
    <location>
        <position position="1"/>
    </location>
</feature>
<evidence type="ECO:0000313" key="1">
    <source>
        <dbReference type="EMBL" id="CAF99031.1"/>
    </source>
</evidence>
<dbReference type="KEGG" id="tng:GSTEN00016972G001"/>
<comment type="caution">
    <text evidence="1">The sequence shown here is derived from an EMBL/GenBank/DDBJ whole genome shotgun (WGS) entry which is preliminary data.</text>
</comment>
<protein>
    <submittedName>
        <fullName evidence="1">(spotted green pufferfish) hypothetical protein</fullName>
    </submittedName>
</protein>